<comment type="function">
    <text evidence="9">ATP-dependent DNA helicase involved in DNA damage repair by homologous recombination and in genome maintenance. Capable of unwinding D-loops. Plays a role in limiting crossover recombinants during mitotic DNA double-strand break (DSB) repair. Component of a FANCM-MHF complex which promotes gene conversion at blocked replication forks, probably by reversal of the stalled fork.</text>
</comment>
<dbReference type="Pfam" id="PF04851">
    <property type="entry name" value="ResIII"/>
    <property type="match status" value="1"/>
</dbReference>
<comment type="subunit">
    <text evidence="9">Interacts with the MHF histone-fold complex to form the FANCM-MHF complex.</text>
</comment>
<evidence type="ECO:0000256" key="9">
    <source>
        <dbReference type="RuleBase" id="RU367027"/>
    </source>
</evidence>
<dbReference type="GO" id="GO:0033567">
    <property type="term" value="P:DNA replication, Okazaki fragment processing"/>
    <property type="evidence" value="ECO:0007669"/>
    <property type="project" value="EnsemblFungi"/>
</dbReference>
<evidence type="ECO:0000256" key="6">
    <source>
        <dbReference type="ARBA" id="ARBA00022840"/>
    </source>
</evidence>
<dbReference type="SUPFAM" id="SSF52540">
    <property type="entry name" value="P-loop containing nucleoside triphosphate hydrolases"/>
    <property type="match status" value="1"/>
</dbReference>
<evidence type="ECO:0000259" key="11">
    <source>
        <dbReference type="PROSITE" id="PS51192"/>
    </source>
</evidence>
<keyword evidence="3" id="KW-0547">Nucleotide-binding</keyword>
<evidence type="ECO:0000256" key="4">
    <source>
        <dbReference type="ARBA" id="ARBA00022801"/>
    </source>
</evidence>
<evidence type="ECO:0000259" key="12">
    <source>
        <dbReference type="PROSITE" id="PS51194"/>
    </source>
</evidence>
<dbReference type="GO" id="GO:0033677">
    <property type="term" value="F:DNA/RNA helicase activity"/>
    <property type="evidence" value="ECO:0007669"/>
    <property type="project" value="EnsemblFungi"/>
</dbReference>
<proteinExistence type="inferred from homology"/>
<evidence type="ECO:0000256" key="7">
    <source>
        <dbReference type="ARBA" id="ARBA00023242"/>
    </source>
</evidence>
<dbReference type="PROSITE" id="PS51192">
    <property type="entry name" value="HELICASE_ATP_BIND_1"/>
    <property type="match status" value="1"/>
</dbReference>
<dbReference type="EMBL" id="LT598455">
    <property type="protein sequence ID" value="SCU89062.1"/>
    <property type="molecule type" value="Genomic_DNA"/>
</dbReference>
<dbReference type="InterPro" id="IPR014001">
    <property type="entry name" value="Helicase_ATP-bd"/>
</dbReference>
<dbReference type="InterPro" id="IPR006935">
    <property type="entry name" value="Helicase/UvrB_N"/>
</dbReference>
<feature type="region of interest" description="Disordered" evidence="10">
    <location>
        <begin position="818"/>
        <end position="863"/>
    </location>
</feature>
<dbReference type="SMART" id="SM00487">
    <property type="entry name" value="DEXDc"/>
    <property type="match status" value="1"/>
</dbReference>
<name>A0A1G4JGE0_9SACH</name>
<dbReference type="PANTHER" id="PTHR14025:SF20">
    <property type="entry name" value="FANCONI ANEMIA GROUP M PROTEIN"/>
    <property type="match status" value="1"/>
</dbReference>
<keyword evidence="7" id="KW-0539">Nucleus</keyword>
<reference evidence="14" key="1">
    <citation type="submission" date="2016-03" db="EMBL/GenBank/DDBJ databases">
        <authorList>
            <person name="Devillers H."/>
        </authorList>
    </citation>
    <scope>NUCLEOTIDE SEQUENCE [LARGE SCALE GENOMIC DNA]</scope>
</reference>
<keyword evidence="6" id="KW-0067">ATP-binding</keyword>
<dbReference type="PANTHER" id="PTHR14025">
    <property type="entry name" value="FANCONI ANEMIA GROUP M FANCM FAMILY MEMBER"/>
    <property type="match status" value="1"/>
</dbReference>
<accession>A0A1G4JGE0</accession>
<dbReference type="InterPro" id="IPR044749">
    <property type="entry name" value="FANCM_DEXDc"/>
</dbReference>
<dbReference type="FunFam" id="3.40.50.300:FF:000861">
    <property type="entry name" value="Fanconi anemia, complementation group M"/>
    <property type="match status" value="1"/>
</dbReference>
<feature type="compositionally biased region" description="Basic residues" evidence="10">
    <location>
        <begin position="496"/>
        <end position="508"/>
    </location>
</feature>
<comment type="similarity">
    <text evidence="2 9">Belongs to the DEAD box helicase family. DEAH subfamily. FANCM sub-subfamily.</text>
</comment>
<dbReference type="OrthoDB" id="164902at2759"/>
<dbReference type="GO" id="GO:0060543">
    <property type="term" value="P:negative regulation of strand invasion"/>
    <property type="evidence" value="ECO:0007669"/>
    <property type="project" value="EnsemblFungi"/>
</dbReference>
<evidence type="ECO:0000256" key="8">
    <source>
        <dbReference type="ARBA" id="ARBA00047995"/>
    </source>
</evidence>
<dbReference type="SMART" id="SM00490">
    <property type="entry name" value="HELICc"/>
    <property type="match status" value="1"/>
</dbReference>
<dbReference type="InterPro" id="IPR039686">
    <property type="entry name" value="FANCM/Mph1-like_ID"/>
</dbReference>
<dbReference type="STRING" id="1266660.A0A1G4JGE0"/>
<feature type="compositionally biased region" description="Basic and acidic residues" evidence="10">
    <location>
        <begin position="509"/>
        <end position="532"/>
    </location>
</feature>
<organism evidence="13 14">
    <name type="scientific">Lachancea dasiensis</name>
    <dbReference type="NCBI Taxonomy" id="1072105"/>
    <lineage>
        <taxon>Eukaryota</taxon>
        <taxon>Fungi</taxon>
        <taxon>Dikarya</taxon>
        <taxon>Ascomycota</taxon>
        <taxon>Saccharomycotina</taxon>
        <taxon>Saccharomycetes</taxon>
        <taxon>Saccharomycetales</taxon>
        <taxon>Saccharomycetaceae</taxon>
        <taxon>Lachancea</taxon>
    </lineage>
</organism>
<dbReference type="GO" id="GO:0045003">
    <property type="term" value="P:double-strand break repair via synthesis-dependent strand annealing"/>
    <property type="evidence" value="ECO:0007669"/>
    <property type="project" value="TreeGrafter"/>
</dbReference>
<evidence type="ECO:0000256" key="10">
    <source>
        <dbReference type="SAM" id="MobiDB-lite"/>
    </source>
</evidence>
<comment type="subcellular location">
    <subcellularLocation>
        <location evidence="1 9">Nucleus</location>
    </subcellularLocation>
</comment>
<feature type="compositionally biased region" description="Polar residues" evidence="10">
    <location>
        <begin position="818"/>
        <end position="843"/>
    </location>
</feature>
<dbReference type="GO" id="GO:0000400">
    <property type="term" value="F:four-way junction DNA binding"/>
    <property type="evidence" value="ECO:0007669"/>
    <property type="project" value="TreeGrafter"/>
</dbReference>
<dbReference type="GO" id="GO:0009378">
    <property type="term" value="F:four-way junction helicase activity"/>
    <property type="evidence" value="ECO:0007669"/>
    <property type="project" value="TreeGrafter"/>
</dbReference>
<evidence type="ECO:0000313" key="13">
    <source>
        <dbReference type="EMBL" id="SCU89062.1"/>
    </source>
</evidence>
<evidence type="ECO:0000256" key="3">
    <source>
        <dbReference type="ARBA" id="ARBA00022741"/>
    </source>
</evidence>
<comment type="catalytic activity">
    <reaction evidence="8 9">
        <text>ATP + H2O = ADP + phosphate + H(+)</text>
        <dbReference type="Rhea" id="RHEA:13065"/>
        <dbReference type="ChEBI" id="CHEBI:15377"/>
        <dbReference type="ChEBI" id="CHEBI:15378"/>
        <dbReference type="ChEBI" id="CHEBI:30616"/>
        <dbReference type="ChEBI" id="CHEBI:43474"/>
        <dbReference type="ChEBI" id="CHEBI:456216"/>
        <dbReference type="EC" id="3.6.4.12"/>
    </reaction>
</comment>
<dbReference type="InterPro" id="IPR027417">
    <property type="entry name" value="P-loop_NTPase"/>
</dbReference>
<feature type="region of interest" description="Disordered" evidence="10">
    <location>
        <begin position="490"/>
        <end position="552"/>
    </location>
</feature>
<feature type="domain" description="Helicase C-terminal" evidence="12">
    <location>
        <begin position="435"/>
        <end position="653"/>
    </location>
</feature>
<dbReference type="CDD" id="cd18033">
    <property type="entry name" value="DEXDc_FANCM"/>
    <property type="match status" value="1"/>
</dbReference>
<dbReference type="GO" id="GO:0016887">
    <property type="term" value="F:ATP hydrolysis activity"/>
    <property type="evidence" value="ECO:0007669"/>
    <property type="project" value="RHEA"/>
</dbReference>
<evidence type="ECO:0000256" key="1">
    <source>
        <dbReference type="ARBA" id="ARBA00004123"/>
    </source>
</evidence>
<dbReference type="AlphaFoldDB" id="A0A1G4JGE0"/>
<evidence type="ECO:0000256" key="2">
    <source>
        <dbReference type="ARBA" id="ARBA00009889"/>
    </source>
</evidence>
<dbReference type="GO" id="GO:0036297">
    <property type="term" value="P:interstrand cross-link repair"/>
    <property type="evidence" value="ECO:0007669"/>
    <property type="project" value="EnsemblFungi"/>
</dbReference>
<feature type="domain" description="Helicase ATP-binding" evidence="11">
    <location>
        <begin position="92"/>
        <end position="259"/>
    </location>
</feature>
<keyword evidence="14" id="KW-1185">Reference proteome</keyword>
<keyword evidence="4" id="KW-0378">Hydrolase</keyword>
<sequence length="1037" mass="117498">MHSAEGDSFSDDDLENFLENNVNRSVEQTVSRRSIPQQRDLFGKVLSNQKAFYEEVHTEVTYGPTHHQLDMDQVGTYIYPTNYEIREYQFEIVKRALFENLICAIPTGTGKTFIASAVMLNFYRWTKDAKIIFTAPTRPLVAQQIKACLGVTGIPHSDTAILLDKSRKNRVEIWASKRVFFTTPQVVENDLKRGVLNPKDIVCMVIDEAHRARGSYSYVEVTKFLDRFNTSYRLLALTATPAADLEGVQEVVHNLNISRIELRTEEDADVSRYMKKRDKEEIEVPLSAEIEDLIEQLGVAVTPVLKEAVELGLYDDCPPAQINAFVALQKSQKLVANPTIPEGVKWRNFFILQLLSHVGHMLKRLKIYGIHSFYKYFENKHKEFTTKYGMGKSTNKTAASFFYNPILKNVIRTCEKLLANPGFLGHRKLEYVQEELKRFVQECQPTSRVIVFTELRESALEIVKCIDMMQTNDLRPHIFIGQARGKEGFDDEEYTRKHKPKGRKKTDRLRRLEEEKEREEKKKQNKERDRLNRMSSRTGTSEEAQVTGMNQKQQKDVLQKFKDGIYNVLVCTSIGEEGLDIGEVDLIICYDSTGSPIKNIQRMGRTGRKRDGRITLLLSGSEPKKFAQAMDDYAELQRIVGRNSLEYRPSDRILPISVAPICEKKFICIGEEEDELNNMDDSDDVIKFATQAMTGKLNIKKNKSSRAKKKVEKTAKAFFMPDNVETGIVPASSMVNKFGSDINGNKIKLERPEPQVDLRYALLDDIALESPASSPIKPETEPSCRLEPFEMSSILARHRKATKNGDTSEAMGTVETGYTSVFSDQPVSDSKRTQSSTTPTNSLDEADLPSKRPRISGEAAPTTYAFKTENVGIPLTAKSQESSGPNGSQVYKNEFHKLDGLLSSQERQYFQDNYSALCRVCIEPVPNFRENVKTGHLPHSQKTGRLIEAFKNMTTNTKEIILAMSSYKAIAAQLENNARPLVEPKERFPPSIVVQDSDVRYITGSACKQMSPGSCDVRNRTNDADLSDFLDSDFSDL</sequence>
<dbReference type="Proteomes" id="UP000190274">
    <property type="component" value="Chromosome E"/>
</dbReference>
<dbReference type="InterPro" id="IPR001650">
    <property type="entry name" value="Helicase_C-like"/>
</dbReference>
<dbReference type="GO" id="GO:0005524">
    <property type="term" value="F:ATP binding"/>
    <property type="evidence" value="ECO:0007669"/>
    <property type="project" value="UniProtKB-UniRule"/>
</dbReference>
<dbReference type="Pfam" id="PF00271">
    <property type="entry name" value="Helicase_C"/>
    <property type="match status" value="1"/>
</dbReference>
<evidence type="ECO:0000313" key="14">
    <source>
        <dbReference type="Proteomes" id="UP000190274"/>
    </source>
</evidence>
<dbReference type="GO" id="GO:0043138">
    <property type="term" value="F:3'-5' DNA helicase activity"/>
    <property type="evidence" value="ECO:0007669"/>
    <property type="project" value="EnsemblFungi"/>
</dbReference>
<protein>
    <recommendedName>
        <fullName evidence="9">ATP-dependent DNA helicase</fullName>
        <ecNumber evidence="9">3.6.4.12</ecNumber>
    </recommendedName>
</protein>
<keyword evidence="5" id="KW-0347">Helicase</keyword>
<dbReference type="PROSITE" id="PS51194">
    <property type="entry name" value="HELICASE_CTER"/>
    <property type="match status" value="1"/>
</dbReference>
<dbReference type="GO" id="GO:0007535">
    <property type="term" value="P:donor selection"/>
    <property type="evidence" value="ECO:0007669"/>
    <property type="project" value="EnsemblFungi"/>
</dbReference>
<dbReference type="GO" id="GO:0070336">
    <property type="term" value="F:flap-structured DNA binding"/>
    <property type="evidence" value="ECO:0007669"/>
    <property type="project" value="EnsemblFungi"/>
</dbReference>
<feature type="compositionally biased region" description="Polar residues" evidence="10">
    <location>
        <begin position="533"/>
        <end position="552"/>
    </location>
</feature>
<dbReference type="CDD" id="cd12091">
    <property type="entry name" value="FANCM_ID"/>
    <property type="match status" value="1"/>
</dbReference>
<dbReference type="GO" id="GO:0005634">
    <property type="term" value="C:nucleus"/>
    <property type="evidence" value="ECO:0007669"/>
    <property type="project" value="UniProtKB-SubCell"/>
</dbReference>
<dbReference type="Gene3D" id="3.40.50.300">
    <property type="entry name" value="P-loop containing nucleotide triphosphate hydrolases"/>
    <property type="match status" value="2"/>
</dbReference>
<dbReference type="EC" id="3.6.4.12" evidence="9"/>
<evidence type="ECO:0000256" key="5">
    <source>
        <dbReference type="ARBA" id="ARBA00022806"/>
    </source>
</evidence>
<gene>
    <name evidence="13" type="ORF">LADA_0E13498G</name>
</gene>